<evidence type="ECO:0000259" key="5">
    <source>
        <dbReference type="PROSITE" id="PS51164"/>
    </source>
</evidence>
<evidence type="ECO:0000256" key="3">
    <source>
        <dbReference type="SAM" id="SignalP"/>
    </source>
</evidence>
<dbReference type="InterPro" id="IPR036908">
    <property type="entry name" value="RlpA-like_sf"/>
</dbReference>
<dbReference type="PROSITE" id="PS50842">
    <property type="entry name" value="EXPANSIN_EG45"/>
    <property type="match status" value="1"/>
</dbReference>
<feature type="compositionally biased region" description="Low complexity" evidence="2">
    <location>
        <begin position="182"/>
        <end position="224"/>
    </location>
</feature>
<evidence type="ECO:0008006" key="8">
    <source>
        <dbReference type="Google" id="ProtNLM"/>
    </source>
</evidence>
<feature type="region of interest" description="Disordered" evidence="2">
    <location>
        <begin position="240"/>
        <end position="289"/>
    </location>
</feature>
<dbReference type="PROSITE" id="PS00562">
    <property type="entry name" value="CBM1_1"/>
    <property type="match status" value="1"/>
</dbReference>
<evidence type="ECO:0000259" key="4">
    <source>
        <dbReference type="PROSITE" id="PS50842"/>
    </source>
</evidence>
<dbReference type="SUPFAM" id="SSF50685">
    <property type="entry name" value="Barwin-like endoglucanases"/>
    <property type="match status" value="1"/>
</dbReference>
<dbReference type="CDD" id="cd22278">
    <property type="entry name" value="DPBB_GH45_endoglucanase"/>
    <property type="match status" value="1"/>
</dbReference>
<dbReference type="InterPro" id="IPR035971">
    <property type="entry name" value="CBD_sf"/>
</dbReference>
<dbReference type="SMR" id="A0A225AYT7"/>
<feature type="domain" description="CBM1" evidence="5">
    <location>
        <begin position="323"/>
        <end position="359"/>
    </location>
</feature>
<dbReference type="SMART" id="SM00236">
    <property type="entry name" value="fCBD"/>
    <property type="match status" value="1"/>
</dbReference>
<dbReference type="Pfam" id="PF22514">
    <property type="entry name" value="EXPB1_D1"/>
    <property type="match status" value="1"/>
</dbReference>
<accession>A0A225AYT7</accession>
<dbReference type="GO" id="GO:0005975">
    <property type="term" value="P:carbohydrate metabolic process"/>
    <property type="evidence" value="ECO:0007669"/>
    <property type="project" value="InterPro"/>
</dbReference>
<dbReference type="SUPFAM" id="SSF57180">
    <property type="entry name" value="Cellulose-binding domain"/>
    <property type="match status" value="1"/>
</dbReference>
<feature type="domain" description="Expansin-like EG45" evidence="4">
    <location>
        <begin position="30"/>
        <end position="139"/>
    </location>
</feature>
<protein>
    <recommendedName>
        <fullName evidence="8">Cellulase</fullName>
    </recommendedName>
</protein>
<sequence length="363" mass="36357">MKANYLSLWALAGSASAYLATTTHYYDGQKGACGCGTDSGLDSWQLGIATDVYTAAGSQALFDTDDSSWCGGGCGKCYNLTSTGESPCSTCGTGGVAGDSIIIMVTNLCPYNGNEQWCPSVGATNDYGYSYHFDIMAESEVFGNNVVVDFVPVACPGQAVTDWETCECYGETDSDTTPAGMTSAVDSSGTSATSSASSVSSTSSSSSTVLPVSSTTAAESSPTTTLVTEASSAASTQAASTVVEPSSVASDVVAPSSTSTSAVVEPSSVTSAAVAPSSTASPAGTTTTTTTSVTINTVVTETITIWATPSSSKASSTSSSAAAVQSLYGQCGGINWTGATTCATGSTCKVQNPYYYQCVSSSD</sequence>
<dbReference type="InterPro" id="IPR000254">
    <property type="entry name" value="CBD"/>
</dbReference>
<dbReference type="Proteomes" id="UP000214365">
    <property type="component" value="Unassembled WGS sequence"/>
</dbReference>
<evidence type="ECO:0000313" key="6">
    <source>
        <dbReference type="EMBL" id="OKL58667.1"/>
    </source>
</evidence>
<evidence type="ECO:0000313" key="7">
    <source>
        <dbReference type="Proteomes" id="UP000214365"/>
    </source>
</evidence>
<dbReference type="AlphaFoldDB" id="A0A225AYT7"/>
<gene>
    <name evidence="6" type="ORF">UA08_06337</name>
</gene>
<comment type="caution">
    <text evidence="6">The sequence shown here is derived from an EMBL/GenBank/DDBJ whole genome shotgun (WGS) entry which is preliminary data.</text>
</comment>
<keyword evidence="7" id="KW-1185">Reference proteome</keyword>
<feature type="signal peptide" evidence="3">
    <location>
        <begin position="1"/>
        <end position="17"/>
    </location>
</feature>
<dbReference type="OrthoDB" id="5823761at2759"/>
<proteinExistence type="predicted"/>
<feature type="chain" id="PRO_5011488432" description="Cellulase" evidence="3">
    <location>
        <begin position="18"/>
        <end position="363"/>
    </location>
</feature>
<dbReference type="Pfam" id="PF00734">
    <property type="entry name" value="CBM_1"/>
    <property type="match status" value="1"/>
</dbReference>
<evidence type="ECO:0000256" key="1">
    <source>
        <dbReference type="ARBA" id="ARBA00022729"/>
    </source>
</evidence>
<dbReference type="EMBL" id="LFMY01000009">
    <property type="protein sequence ID" value="OKL58667.1"/>
    <property type="molecule type" value="Genomic_DNA"/>
</dbReference>
<dbReference type="GO" id="GO:0030248">
    <property type="term" value="F:cellulose binding"/>
    <property type="evidence" value="ECO:0007669"/>
    <property type="project" value="InterPro"/>
</dbReference>
<dbReference type="GO" id="GO:0005576">
    <property type="term" value="C:extracellular region"/>
    <property type="evidence" value="ECO:0007669"/>
    <property type="project" value="InterPro"/>
</dbReference>
<dbReference type="Gene3D" id="2.40.40.10">
    <property type="entry name" value="RlpA-like domain"/>
    <property type="match status" value="1"/>
</dbReference>
<dbReference type="RefSeq" id="XP_020118788.1">
    <property type="nucleotide sequence ID" value="XM_020268649.1"/>
</dbReference>
<dbReference type="STRING" id="1441469.A0A225AYT7"/>
<evidence type="ECO:0000256" key="2">
    <source>
        <dbReference type="SAM" id="MobiDB-lite"/>
    </source>
</evidence>
<feature type="region of interest" description="Disordered" evidence="2">
    <location>
        <begin position="172"/>
        <end position="224"/>
    </location>
</feature>
<dbReference type="InterPro" id="IPR007112">
    <property type="entry name" value="Expansin/allergen_DPBB_dom"/>
</dbReference>
<dbReference type="PROSITE" id="PS51164">
    <property type="entry name" value="CBM1_2"/>
    <property type="match status" value="1"/>
</dbReference>
<dbReference type="GeneID" id="31006093"/>
<reference evidence="6 7" key="1">
    <citation type="submission" date="2015-06" db="EMBL/GenBank/DDBJ databases">
        <title>Talaromyces atroroseus IBT 11181 draft genome.</title>
        <authorList>
            <person name="Rasmussen K.B."/>
            <person name="Rasmussen S."/>
            <person name="Petersen B."/>
            <person name="Sicheritz-Ponten T."/>
            <person name="Mortensen U.H."/>
            <person name="Thrane U."/>
        </authorList>
    </citation>
    <scope>NUCLEOTIDE SEQUENCE [LARGE SCALE GENOMIC DNA]</scope>
    <source>
        <strain evidence="6 7">IBT 11181</strain>
    </source>
</reference>
<keyword evidence="1 3" id="KW-0732">Signal</keyword>
<name>A0A225AYT7_TALAT</name>
<organism evidence="6 7">
    <name type="scientific">Talaromyces atroroseus</name>
    <dbReference type="NCBI Taxonomy" id="1441469"/>
    <lineage>
        <taxon>Eukaryota</taxon>
        <taxon>Fungi</taxon>
        <taxon>Dikarya</taxon>
        <taxon>Ascomycota</taxon>
        <taxon>Pezizomycotina</taxon>
        <taxon>Eurotiomycetes</taxon>
        <taxon>Eurotiomycetidae</taxon>
        <taxon>Eurotiales</taxon>
        <taxon>Trichocomaceae</taxon>
        <taxon>Talaromyces</taxon>
        <taxon>Talaromyces sect. Trachyspermi</taxon>
    </lineage>
</organism>